<name>A0AAE9VRV3_9GAMM</name>
<evidence type="ECO:0000256" key="4">
    <source>
        <dbReference type="ARBA" id="ARBA00022490"/>
    </source>
</evidence>
<dbReference type="InterPro" id="IPR053924">
    <property type="entry name" value="RecX_HTH_2nd"/>
</dbReference>
<feature type="domain" description="RecX first three-helical" evidence="8">
    <location>
        <begin position="9"/>
        <end position="47"/>
    </location>
</feature>
<evidence type="ECO:0000313" key="9">
    <source>
        <dbReference type="EMBL" id="WBE26268.1"/>
    </source>
</evidence>
<evidence type="ECO:0000256" key="1">
    <source>
        <dbReference type="ARBA" id="ARBA00004496"/>
    </source>
</evidence>
<dbReference type="KEGG" id="dce:O6P33_05425"/>
<evidence type="ECO:0000256" key="2">
    <source>
        <dbReference type="ARBA" id="ARBA00009695"/>
    </source>
</evidence>
<dbReference type="Pfam" id="PF21982">
    <property type="entry name" value="RecX_HTH1"/>
    <property type="match status" value="1"/>
</dbReference>
<organism evidence="9 10">
    <name type="scientific">Denitrificimonas caeni</name>
    <dbReference type="NCBI Taxonomy" id="521720"/>
    <lineage>
        <taxon>Bacteria</taxon>
        <taxon>Pseudomonadati</taxon>
        <taxon>Pseudomonadota</taxon>
        <taxon>Gammaproteobacteria</taxon>
        <taxon>Pseudomonadales</taxon>
        <taxon>Pseudomonadaceae</taxon>
        <taxon>Denitrificimonas</taxon>
    </lineage>
</organism>
<keyword evidence="4 5" id="KW-0963">Cytoplasm</keyword>
<feature type="domain" description="RecX third three-helical" evidence="7">
    <location>
        <begin position="103"/>
        <end position="144"/>
    </location>
</feature>
<accession>A0AAE9VRV3</accession>
<dbReference type="InterPro" id="IPR003783">
    <property type="entry name" value="Regulatory_RecX"/>
</dbReference>
<evidence type="ECO:0000313" key="10">
    <source>
        <dbReference type="Proteomes" id="UP001212189"/>
    </source>
</evidence>
<evidence type="ECO:0000256" key="3">
    <source>
        <dbReference type="ARBA" id="ARBA00018111"/>
    </source>
</evidence>
<protein>
    <recommendedName>
        <fullName evidence="3 5">Regulatory protein RecX</fullName>
    </recommendedName>
</protein>
<sequence>MLDTPVSIRRAAMNLLARREHGHVELARKLLLRGADADMIEVELQRLTEDGLLSEQRYLESYIRSRANAGRGPMRIREELTQRGLQRGDVEQALNAADIDWDENMRELWQRRFAGQVVDLKDKAKQSRFLAQRGYEADAVRRLLDKQGWTNAQEFSD</sequence>
<dbReference type="InterPro" id="IPR053925">
    <property type="entry name" value="RecX_HTH_3rd"/>
</dbReference>
<dbReference type="GO" id="GO:0005737">
    <property type="term" value="C:cytoplasm"/>
    <property type="evidence" value="ECO:0007669"/>
    <property type="project" value="UniProtKB-SubCell"/>
</dbReference>
<dbReference type="RefSeq" id="WP_269819191.1">
    <property type="nucleotide sequence ID" value="NZ_CP114976.1"/>
</dbReference>
<reference evidence="9 10" key="1">
    <citation type="submission" date="2022-12" db="EMBL/GenBank/DDBJ databases">
        <title>Coexistence and Characterization of a Novel Tigecycline Resistance gene tet(X) variant and blaNDM-1 in a Pseudomonas caeni Isolate of Chicken Origin.</title>
        <authorList>
            <person name="Lu X."/>
            <person name="Zhang L."/>
            <person name="Li R."/>
            <person name="Wang Z."/>
        </authorList>
    </citation>
    <scope>NUCLEOTIDE SEQUENCE [LARGE SCALE GENOMIC DNA]</scope>
    <source>
        <strain evidence="9 10">CE14</strain>
    </source>
</reference>
<dbReference type="Proteomes" id="UP001212189">
    <property type="component" value="Chromosome"/>
</dbReference>
<evidence type="ECO:0000256" key="5">
    <source>
        <dbReference type="HAMAP-Rule" id="MF_01114"/>
    </source>
</evidence>
<dbReference type="InterPro" id="IPR036388">
    <property type="entry name" value="WH-like_DNA-bd_sf"/>
</dbReference>
<dbReference type="Gene3D" id="1.10.10.10">
    <property type="entry name" value="Winged helix-like DNA-binding domain superfamily/Winged helix DNA-binding domain"/>
    <property type="match status" value="3"/>
</dbReference>
<evidence type="ECO:0000259" key="7">
    <source>
        <dbReference type="Pfam" id="PF21981"/>
    </source>
</evidence>
<keyword evidence="10" id="KW-1185">Reference proteome</keyword>
<dbReference type="NCBIfam" id="NF001054">
    <property type="entry name" value="PRK00117.2-1"/>
    <property type="match status" value="1"/>
</dbReference>
<dbReference type="InterPro" id="IPR053926">
    <property type="entry name" value="RecX_HTH_1st"/>
</dbReference>
<evidence type="ECO:0000259" key="8">
    <source>
        <dbReference type="Pfam" id="PF21982"/>
    </source>
</evidence>
<gene>
    <name evidence="5 9" type="primary">recX</name>
    <name evidence="9" type="ORF">O6P33_05425</name>
</gene>
<evidence type="ECO:0000259" key="6">
    <source>
        <dbReference type="Pfam" id="PF02631"/>
    </source>
</evidence>
<proteinExistence type="inferred from homology"/>
<comment type="similarity">
    <text evidence="2 5">Belongs to the RecX family.</text>
</comment>
<dbReference type="Pfam" id="PF02631">
    <property type="entry name" value="RecX_HTH2"/>
    <property type="match status" value="1"/>
</dbReference>
<feature type="domain" description="RecX second three-helical" evidence="6">
    <location>
        <begin position="54"/>
        <end position="94"/>
    </location>
</feature>
<dbReference type="PANTHER" id="PTHR33602">
    <property type="entry name" value="REGULATORY PROTEIN RECX FAMILY PROTEIN"/>
    <property type="match status" value="1"/>
</dbReference>
<comment type="function">
    <text evidence="5">Modulates RecA activity.</text>
</comment>
<dbReference type="HAMAP" id="MF_01114">
    <property type="entry name" value="RecX"/>
    <property type="match status" value="1"/>
</dbReference>
<dbReference type="EMBL" id="CP114976">
    <property type="protein sequence ID" value="WBE26268.1"/>
    <property type="molecule type" value="Genomic_DNA"/>
</dbReference>
<dbReference type="Pfam" id="PF21981">
    <property type="entry name" value="RecX_HTH3"/>
    <property type="match status" value="1"/>
</dbReference>
<comment type="subcellular location">
    <subcellularLocation>
        <location evidence="1 5">Cytoplasm</location>
    </subcellularLocation>
</comment>
<dbReference type="PANTHER" id="PTHR33602:SF1">
    <property type="entry name" value="REGULATORY PROTEIN RECX FAMILY PROTEIN"/>
    <property type="match status" value="1"/>
</dbReference>
<dbReference type="GO" id="GO:0006282">
    <property type="term" value="P:regulation of DNA repair"/>
    <property type="evidence" value="ECO:0007669"/>
    <property type="project" value="UniProtKB-UniRule"/>
</dbReference>
<dbReference type="AlphaFoldDB" id="A0AAE9VRV3"/>